<evidence type="ECO:0000256" key="4">
    <source>
        <dbReference type="ARBA" id="ARBA00023141"/>
    </source>
</evidence>
<sequence>MSEFSIPYCYETHYTEDVFAPANDVLWRALQGVGAAPVRVFFVVEEELLQFYPGLPAAIAGYCRAHADVVRLAAAPLLQAGGEHCKDIAVSLRLCEAFLAARLCRQSCVVIVGGGALLDVAGFAAAIFHRGLRQLRIPTTALSQCDSGVGVKNGVNFLGKKNLLGCFAPPLAVINDAAFLRTLPVAMVSAAAAEAVKVAMIKDREFFAWLTAQAPAIMAGDLAALSALVRRSAEIHERHIATNGDPFEYGSARPLDFGHWSAHKLEMLSEQRLSHGVAVGMGMLIDCRYAVLKGILAIDAYASLRTLLRSFALPFAGAVLELRDDAGRRLVMAGLEEFREHLGGQLHITLPTAIGAKVEVTAIDDARMNEAMDLVLRDE</sequence>
<dbReference type="PANTHER" id="PTHR43622:SF7">
    <property type="entry name" value="3-DEHYDROQUINATE SYNTHASE, CHLOROPLASTIC"/>
    <property type="match status" value="1"/>
</dbReference>
<feature type="domain" description="3-dehydroquinate synthase N-terminal" evidence="6">
    <location>
        <begin position="81"/>
        <end position="187"/>
    </location>
</feature>
<evidence type="ECO:0000256" key="5">
    <source>
        <dbReference type="ARBA" id="ARBA00023239"/>
    </source>
</evidence>
<dbReference type="EC" id="4.2.3.4" evidence="8"/>
<evidence type="ECO:0000259" key="7">
    <source>
        <dbReference type="Pfam" id="PF24621"/>
    </source>
</evidence>
<dbReference type="GO" id="GO:0008652">
    <property type="term" value="P:amino acid biosynthetic process"/>
    <property type="evidence" value="ECO:0007669"/>
    <property type="project" value="UniProtKB-KW"/>
</dbReference>
<accession>A0AAE4AND1</accession>
<evidence type="ECO:0000256" key="1">
    <source>
        <dbReference type="ARBA" id="ARBA00001911"/>
    </source>
</evidence>
<evidence type="ECO:0000313" key="9">
    <source>
        <dbReference type="Proteomes" id="UP001238163"/>
    </source>
</evidence>
<dbReference type="Proteomes" id="UP001238163">
    <property type="component" value="Unassembled WGS sequence"/>
</dbReference>
<dbReference type="RefSeq" id="WP_307261613.1">
    <property type="nucleotide sequence ID" value="NZ_JAUSVL010000001.1"/>
</dbReference>
<organism evidence="8 9">
    <name type="scientific">Oligosphaera ethanolica</name>
    <dbReference type="NCBI Taxonomy" id="760260"/>
    <lineage>
        <taxon>Bacteria</taxon>
        <taxon>Pseudomonadati</taxon>
        <taxon>Lentisphaerota</taxon>
        <taxon>Oligosphaeria</taxon>
        <taxon>Oligosphaerales</taxon>
        <taxon>Oligosphaeraceae</taxon>
        <taxon>Oligosphaera</taxon>
    </lineage>
</organism>
<evidence type="ECO:0000256" key="2">
    <source>
        <dbReference type="ARBA" id="ARBA00022605"/>
    </source>
</evidence>
<comment type="cofactor">
    <cofactor evidence="1">
        <name>NAD(+)</name>
        <dbReference type="ChEBI" id="CHEBI:57540"/>
    </cofactor>
</comment>
<gene>
    <name evidence="8" type="ORF">J3R75_002306</name>
</gene>
<keyword evidence="4" id="KW-0057">Aromatic amino acid biosynthesis</keyword>
<dbReference type="PANTHER" id="PTHR43622">
    <property type="entry name" value="3-DEHYDROQUINATE SYNTHASE"/>
    <property type="match status" value="1"/>
</dbReference>
<dbReference type="GO" id="GO:0003856">
    <property type="term" value="F:3-dehydroquinate synthase activity"/>
    <property type="evidence" value="ECO:0007669"/>
    <property type="project" value="UniProtKB-EC"/>
</dbReference>
<dbReference type="Pfam" id="PF01761">
    <property type="entry name" value="DHQ_synthase"/>
    <property type="match status" value="1"/>
</dbReference>
<keyword evidence="9" id="KW-1185">Reference proteome</keyword>
<dbReference type="Gene3D" id="1.20.1090.10">
    <property type="entry name" value="Dehydroquinate synthase-like - alpha domain"/>
    <property type="match status" value="1"/>
</dbReference>
<keyword evidence="3" id="KW-0520">NAD</keyword>
<name>A0AAE4AND1_9BACT</name>
<proteinExistence type="predicted"/>
<dbReference type="GO" id="GO:0009073">
    <property type="term" value="P:aromatic amino acid family biosynthetic process"/>
    <property type="evidence" value="ECO:0007669"/>
    <property type="project" value="UniProtKB-KW"/>
</dbReference>
<keyword evidence="5 8" id="KW-0456">Lyase</keyword>
<dbReference type="Pfam" id="PF24621">
    <property type="entry name" value="DHQS_C"/>
    <property type="match status" value="1"/>
</dbReference>
<dbReference type="EMBL" id="JAUSVL010000001">
    <property type="protein sequence ID" value="MDQ0290199.1"/>
    <property type="molecule type" value="Genomic_DNA"/>
</dbReference>
<dbReference type="InterPro" id="IPR030960">
    <property type="entry name" value="DHQS/DOIS_N"/>
</dbReference>
<dbReference type="InterPro" id="IPR050071">
    <property type="entry name" value="Dehydroquinate_synthase"/>
</dbReference>
<dbReference type="AlphaFoldDB" id="A0AAE4AND1"/>
<evidence type="ECO:0000256" key="3">
    <source>
        <dbReference type="ARBA" id="ARBA00023027"/>
    </source>
</evidence>
<dbReference type="Gene3D" id="3.40.50.1970">
    <property type="match status" value="1"/>
</dbReference>
<evidence type="ECO:0000259" key="6">
    <source>
        <dbReference type="Pfam" id="PF01761"/>
    </source>
</evidence>
<dbReference type="InterPro" id="IPR056179">
    <property type="entry name" value="DHQS_C"/>
</dbReference>
<feature type="domain" description="3-dehydroquinate synthase C-terminal" evidence="7">
    <location>
        <begin position="192"/>
        <end position="316"/>
    </location>
</feature>
<dbReference type="NCBIfam" id="NF004852">
    <property type="entry name" value="PRK06203.1"/>
    <property type="match status" value="1"/>
</dbReference>
<reference evidence="8" key="1">
    <citation type="submission" date="2023-07" db="EMBL/GenBank/DDBJ databases">
        <title>Genomic Encyclopedia of Type Strains, Phase IV (KMG-IV): sequencing the most valuable type-strain genomes for metagenomic binning, comparative biology and taxonomic classification.</title>
        <authorList>
            <person name="Goeker M."/>
        </authorList>
    </citation>
    <scope>NUCLEOTIDE SEQUENCE</scope>
    <source>
        <strain evidence="8">DSM 24202</strain>
    </source>
</reference>
<keyword evidence="2" id="KW-0028">Amino-acid biosynthesis</keyword>
<evidence type="ECO:0000313" key="8">
    <source>
        <dbReference type="EMBL" id="MDQ0290199.1"/>
    </source>
</evidence>
<dbReference type="SUPFAM" id="SSF56796">
    <property type="entry name" value="Dehydroquinate synthase-like"/>
    <property type="match status" value="1"/>
</dbReference>
<comment type="caution">
    <text evidence="8">The sequence shown here is derived from an EMBL/GenBank/DDBJ whole genome shotgun (WGS) entry which is preliminary data.</text>
</comment>
<protein>
    <submittedName>
        <fullName evidence="8">3-dehydroquinate synthase</fullName>
        <ecNumber evidence="8">4.2.3.4</ecNumber>
    </submittedName>
</protein>